<feature type="transmembrane region" description="Helical" evidence="6">
    <location>
        <begin position="265"/>
        <end position="288"/>
    </location>
</feature>
<dbReference type="InterPro" id="IPR036259">
    <property type="entry name" value="MFS_trans_sf"/>
</dbReference>
<protein>
    <submittedName>
        <fullName evidence="8">MFS transporter</fullName>
    </submittedName>
</protein>
<evidence type="ECO:0000256" key="6">
    <source>
        <dbReference type="SAM" id="Phobius"/>
    </source>
</evidence>
<reference evidence="8 9" key="1">
    <citation type="submission" date="2018-04" db="EMBL/GenBank/DDBJ databases">
        <authorList>
            <person name="Li J."/>
        </authorList>
    </citation>
    <scope>NUCLEOTIDE SEQUENCE [LARGE SCALE GENOMIC DNA]</scope>
    <source>
        <strain evidence="9">30A</strain>
    </source>
</reference>
<evidence type="ECO:0000256" key="3">
    <source>
        <dbReference type="ARBA" id="ARBA00022692"/>
    </source>
</evidence>
<dbReference type="EMBL" id="CP028913">
    <property type="protein sequence ID" value="AWB95526.1"/>
    <property type="molecule type" value="Genomic_DNA"/>
</dbReference>
<evidence type="ECO:0000256" key="5">
    <source>
        <dbReference type="ARBA" id="ARBA00023136"/>
    </source>
</evidence>
<organism evidence="8 9">
    <name type="scientific">Agromyces badenianii</name>
    <dbReference type="NCBI Taxonomy" id="2080742"/>
    <lineage>
        <taxon>Bacteria</taxon>
        <taxon>Bacillati</taxon>
        <taxon>Actinomycetota</taxon>
        <taxon>Actinomycetes</taxon>
        <taxon>Micrococcales</taxon>
        <taxon>Microbacteriaceae</taxon>
        <taxon>Agromyces</taxon>
    </lineage>
</organism>
<feature type="transmembrane region" description="Helical" evidence="6">
    <location>
        <begin position="79"/>
        <end position="102"/>
    </location>
</feature>
<dbReference type="InterPro" id="IPR011701">
    <property type="entry name" value="MFS"/>
</dbReference>
<dbReference type="SUPFAM" id="SSF103473">
    <property type="entry name" value="MFS general substrate transporter"/>
    <property type="match status" value="1"/>
</dbReference>
<feature type="transmembrane region" description="Helical" evidence="6">
    <location>
        <begin position="52"/>
        <end position="72"/>
    </location>
</feature>
<feature type="transmembrane region" description="Helical" evidence="6">
    <location>
        <begin position="426"/>
        <end position="445"/>
    </location>
</feature>
<dbReference type="PANTHER" id="PTHR42718:SF9">
    <property type="entry name" value="MAJOR FACILITATOR SUPERFAMILY MULTIDRUG TRANSPORTER MFSC"/>
    <property type="match status" value="1"/>
</dbReference>
<feature type="transmembrane region" description="Helical" evidence="6">
    <location>
        <begin position="138"/>
        <end position="158"/>
    </location>
</feature>
<keyword evidence="9" id="KW-1185">Reference proteome</keyword>
<comment type="subcellular location">
    <subcellularLocation>
        <location evidence="1">Cell membrane</location>
        <topology evidence="1">Multi-pass membrane protein</topology>
    </subcellularLocation>
</comment>
<evidence type="ECO:0000256" key="1">
    <source>
        <dbReference type="ARBA" id="ARBA00004651"/>
    </source>
</evidence>
<dbReference type="InterPro" id="IPR020846">
    <property type="entry name" value="MFS_dom"/>
</dbReference>
<dbReference type="PROSITE" id="PS50850">
    <property type="entry name" value="MFS"/>
    <property type="match status" value="1"/>
</dbReference>
<evidence type="ECO:0000313" key="9">
    <source>
        <dbReference type="Proteomes" id="UP000244729"/>
    </source>
</evidence>
<dbReference type="PANTHER" id="PTHR42718">
    <property type="entry name" value="MAJOR FACILITATOR SUPERFAMILY MULTIDRUG TRANSPORTER MFSC"/>
    <property type="match status" value="1"/>
</dbReference>
<feature type="transmembrane region" description="Helical" evidence="6">
    <location>
        <begin position="328"/>
        <end position="348"/>
    </location>
</feature>
<dbReference type="GO" id="GO:0022857">
    <property type="term" value="F:transmembrane transporter activity"/>
    <property type="evidence" value="ECO:0007669"/>
    <property type="project" value="InterPro"/>
</dbReference>
<keyword evidence="5 6" id="KW-0472">Membrane</keyword>
<name>A0A2S0WW09_9MICO</name>
<keyword evidence="3 6" id="KW-0812">Transmembrane</keyword>
<feature type="transmembrane region" description="Helical" evidence="6">
    <location>
        <begin position="12"/>
        <end position="32"/>
    </location>
</feature>
<feature type="domain" description="Major facilitator superfamily (MFS) profile" evidence="7">
    <location>
        <begin position="10"/>
        <end position="449"/>
    </location>
</feature>
<feature type="transmembrane region" description="Helical" evidence="6">
    <location>
        <begin position="108"/>
        <end position="126"/>
    </location>
</feature>
<evidence type="ECO:0000313" key="8">
    <source>
        <dbReference type="EMBL" id="AWB95526.1"/>
    </source>
</evidence>
<keyword evidence="2" id="KW-0813">Transport</keyword>
<dbReference type="OrthoDB" id="7375466at2"/>
<accession>A0A2S0WW09</accession>
<feature type="transmembrane region" description="Helical" evidence="6">
    <location>
        <begin position="360"/>
        <end position="381"/>
    </location>
</feature>
<dbReference type="AlphaFoldDB" id="A0A2S0WW09"/>
<feature type="transmembrane region" description="Helical" evidence="6">
    <location>
        <begin position="164"/>
        <end position="183"/>
    </location>
</feature>
<feature type="transmembrane region" description="Helical" evidence="6">
    <location>
        <begin position="227"/>
        <end position="244"/>
    </location>
</feature>
<feature type="transmembrane region" description="Helical" evidence="6">
    <location>
        <begin position="195"/>
        <end position="215"/>
    </location>
</feature>
<keyword evidence="4 6" id="KW-1133">Transmembrane helix</keyword>
<proteinExistence type="predicted"/>
<gene>
    <name evidence="8" type="ORF">DCE93_07520</name>
</gene>
<feature type="transmembrane region" description="Helical" evidence="6">
    <location>
        <begin position="393"/>
        <end position="414"/>
    </location>
</feature>
<dbReference type="Gene3D" id="1.20.1720.10">
    <property type="entry name" value="Multidrug resistance protein D"/>
    <property type="match status" value="1"/>
</dbReference>
<sequence length="462" mass="48342">MTRMERRTRVLVVAIVVSFIAFLDGAVINVALPSIEAELGGGLALQQWAVDAYLLTLGSLILLAGSLSDSFGRLRIIRIGLYGFAATSVLCAMAPDGLVFVIGRALQGAAGALLVPSSLALIIATFPAAAQGKAIGRWTAWTTAAFLIGPLLGGALVDLVSWRLVFWINLVPIAFALVFMRALGRDEPNPARERIDWLGAGLGVVGLGGTVFALIEQGRFGWSSPVVFVPLVVGIVAFAVFLWWERRAPQPMLPLSLFRARNFAAGNLATLFIYAALSLGTFAIAIFLQEFAGFSATLAGLATLPPTIMIVFLGSWFGGLSSRFGPRIFMTFGPLTAAIGYLLTLTVTDDVAYWTQLLPGIVVMGLGMAMTVAPLTSAILGAVDPARAGIGSAVNNAVARIAGLVAIASIGVIVGTRLDVEGFHRAAIATAAFLVIGGVVSWIGIRNPARAPMPSEAAPARD</sequence>
<dbReference type="CDD" id="cd17321">
    <property type="entry name" value="MFS_MMR_MDR_like"/>
    <property type="match status" value="1"/>
</dbReference>
<evidence type="ECO:0000256" key="2">
    <source>
        <dbReference type="ARBA" id="ARBA00022448"/>
    </source>
</evidence>
<evidence type="ECO:0000259" key="7">
    <source>
        <dbReference type="PROSITE" id="PS50850"/>
    </source>
</evidence>
<dbReference type="Pfam" id="PF07690">
    <property type="entry name" value="MFS_1"/>
    <property type="match status" value="1"/>
</dbReference>
<dbReference type="GO" id="GO:0005886">
    <property type="term" value="C:plasma membrane"/>
    <property type="evidence" value="ECO:0007669"/>
    <property type="project" value="UniProtKB-SubCell"/>
</dbReference>
<dbReference type="Proteomes" id="UP000244729">
    <property type="component" value="Chromosome"/>
</dbReference>
<dbReference type="Gene3D" id="1.20.1250.20">
    <property type="entry name" value="MFS general substrate transporter like domains"/>
    <property type="match status" value="1"/>
</dbReference>
<evidence type="ECO:0000256" key="4">
    <source>
        <dbReference type="ARBA" id="ARBA00022989"/>
    </source>
</evidence>
<dbReference type="KEGG" id="agm:DCE93_07520"/>
<feature type="transmembrane region" description="Helical" evidence="6">
    <location>
        <begin position="294"/>
        <end position="316"/>
    </location>
</feature>